<comment type="catalytic activity">
    <reaction evidence="1">
        <text>7,8-dihydroneopterin = 6-hydroxymethyl-7,8-dihydropterin + glycolaldehyde</text>
        <dbReference type="Rhea" id="RHEA:10540"/>
        <dbReference type="ChEBI" id="CHEBI:17001"/>
        <dbReference type="ChEBI" id="CHEBI:17071"/>
        <dbReference type="ChEBI" id="CHEBI:44841"/>
        <dbReference type="EC" id="4.1.2.25"/>
    </reaction>
</comment>
<dbReference type="EC" id="4.1.2.25" evidence="4"/>
<comment type="similarity">
    <text evidence="3">Belongs to the DHNA family.</text>
</comment>
<dbReference type="KEGG" id="poz:I0K15_00970"/>
<evidence type="ECO:0000256" key="2">
    <source>
        <dbReference type="ARBA" id="ARBA00005013"/>
    </source>
</evidence>
<name>A0A7S9LSW2_9RHOB</name>
<accession>A0A7S9LSW2</accession>
<dbReference type="GO" id="GO:0004150">
    <property type="term" value="F:dihydroneopterin aldolase activity"/>
    <property type="evidence" value="ECO:0007669"/>
    <property type="project" value="UniProtKB-EC"/>
</dbReference>
<comment type="pathway">
    <text evidence="2">Cofactor biosynthesis; tetrahydrofolate biosynthesis; 2-amino-4-hydroxy-6-hydroxymethyl-7,8-dihydropteridine diphosphate from 7,8-dihydroneopterin triphosphate: step 3/4.</text>
</comment>
<keyword evidence="6" id="KW-0456">Lyase</keyword>
<dbReference type="GO" id="GO:0046656">
    <property type="term" value="P:folic acid biosynthetic process"/>
    <property type="evidence" value="ECO:0007669"/>
    <property type="project" value="UniProtKB-KW"/>
</dbReference>
<dbReference type="AlphaFoldDB" id="A0A7S9LSW2"/>
<dbReference type="InterPro" id="IPR006157">
    <property type="entry name" value="FolB_dom"/>
</dbReference>
<dbReference type="InterPro" id="IPR043133">
    <property type="entry name" value="GTP-CH-I_C/QueF"/>
</dbReference>
<evidence type="ECO:0000256" key="7">
    <source>
        <dbReference type="ARBA" id="ARBA00032903"/>
    </source>
</evidence>
<reference evidence="9 10" key="1">
    <citation type="submission" date="2020-11" db="EMBL/GenBank/DDBJ databases">
        <title>Description of Pontivivens ytuae sp. nov. isolated from deep sea sediment of Mariana Trench.</title>
        <authorList>
            <person name="Wang Z."/>
            <person name="Sun Q.-L."/>
            <person name="Xu X.-D."/>
            <person name="Tang Y.-Z."/>
            <person name="Zhang J."/>
        </authorList>
    </citation>
    <scope>NUCLEOTIDE SEQUENCE [LARGE SCALE GENOMIC DNA]</scope>
    <source>
        <strain evidence="9 10">MT2928</strain>
    </source>
</reference>
<evidence type="ECO:0000256" key="1">
    <source>
        <dbReference type="ARBA" id="ARBA00001353"/>
    </source>
</evidence>
<sequence>MADDLLTAFSPLAERAAAEAEWPDRISVRDYVRAVEIGAFESERGQTQRLRFDIVLEVAASAEGDDVDSVLSYDTLVGAVEAELAERRLNLLETLAEGIAARSVSDRRARRVFVRVEKLDRIPGALGVEIVRRREDVLAQAPDGPAPRVVRLEAGADHRALTGPAVVVLPPEQAPDVAGEAGRRLTLLAMEQAAWELAGRDPRFTVAASRTEIDWALGQGLVCLWAPSKLVLAAAVPPEAEPIALADWLARELGAGEVETLGSDGGMRTAAASGGDI</sequence>
<dbReference type="SMART" id="SM00905">
    <property type="entry name" value="FolB"/>
    <property type="match status" value="1"/>
</dbReference>
<feature type="domain" description="Dihydroneopterin aldolase/epimerase" evidence="8">
    <location>
        <begin position="26"/>
        <end position="132"/>
    </location>
</feature>
<evidence type="ECO:0000259" key="8">
    <source>
        <dbReference type="SMART" id="SM00905"/>
    </source>
</evidence>
<dbReference type="Gene3D" id="3.30.1130.10">
    <property type="match status" value="1"/>
</dbReference>
<organism evidence="9 10">
    <name type="scientific">Pontivivens ytuae</name>
    <dbReference type="NCBI Taxonomy" id="2789856"/>
    <lineage>
        <taxon>Bacteria</taxon>
        <taxon>Pseudomonadati</taxon>
        <taxon>Pseudomonadota</taxon>
        <taxon>Alphaproteobacteria</taxon>
        <taxon>Rhodobacterales</taxon>
        <taxon>Paracoccaceae</taxon>
        <taxon>Pontivivens</taxon>
    </lineage>
</organism>
<evidence type="ECO:0000313" key="10">
    <source>
        <dbReference type="Proteomes" id="UP000594800"/>
    </source>
</evidence>
<proteinExistence type="inferred from homology"/>
<dbReference type="Proteomes" id="UP000594800">
    <property type="component" value="Chromosome"/>
</dbReference>
<evidence type="ECO:0000313" key="9">
    <source>
        <dbReference type="EMBL" id="QPH54385.1"/>
    </source>
</evidence>
<evidence type="ECO:0000256" key="6">
    <source>
        <dbReference type="ARBA" id="ARBA00023239"/>
    </source>
</evidence>
<dbReference type="Pfam" id="PF02152">
    <property type="entry name" value="FolB"/>
    <property type="match status" value="1"/>
</dbReference>
<keyword evidence="10" id="KW-1185">Reference proteome</keyword>
<dbReference type="PANTHER" id="PTHR42844">
    <property type="entry name" value="DIHYDRONEOPTERIN ALDOLASE 1-RELATED"/>
    <property type="match status" value="1"/>
</dbReference>
<dbReference type="RefSeq" id="WP_196103594.1">
    <property type="nucleotide sequence ID" value="NZ_CP064942.1"/>
</dbReference>
<evidence type="ECO:0000256" key="4">
    <source>
        <dbReference type="ARBA" id="ARBA00013043"/>
    </source>
</evidence>
<dbReference type="InterPro" id="IPR006156">
    <property type="entry name" value="Dihydroneopterin_aldolase"/>
</dbReference>
<keyword evidence="5" id="KW-0289">Folate biosynthesis</keyword>
<evidence type="ECO:0000256" key="3">
    <source>
        <dbReference type="ARBA" id="ARBA00005708"/>
    </source>
</evidence>
<dbReference type="PANTHER" id="PTHR42844:SF1">
    <property type="entry name" value="DIHYDRONEOPTERIN ALDOLASE 1-RELATED"/>
    <property type="match status" value="1"/>
</dbReference>
<dbReference type="GO" id="GO:0005737">
    <property type="term" value="C:cytoplasm"/>
    <property type="evidence" value="ECO:0007669"/>
    <property type="project" value="TreeGrafter"/>
</dbReference>
<evidence type="ECO:0000256" key="5">
    <source>
        <dbReference type="ARBA" id="ARBA00022909"/>
    </source>
</evidence>
<dbReference type="SUPFAM" id="SSF55620">
    <property type="entry name" value="Tetrahydrobiopterin biosynthesis enzymes-like"/>
    <property type="match status" value="1"/>
</dbReference>
<gene>
    <name evidence="9" type="ORF">I0K15_00970</name>
</gene>
<protein>
    <recommendedName>
        <fullName evidence="4">dihydroneopterin aldolase</fullName>
        <ecNumber evidence="4">4.1.2.25</ecNumber>
    </recommendedName>
    <alternativeName>
        <fullName evidence="7">7,8-dihydroneopterin aldolase</fullName>
    </alternativeName>
</protein>
<dbReference type="EMBL" id="CP064942">
    <property type="protein sequence ID" value="QPH54385.1"/>
    <property type="molecule type" value="Genomic_DNA"/>
</dbReference>